<name>A0A9P1GSD6_9DINO</name>
<organism evidence="1">
    <name type="scientific">Cladocopium goreaui</name>
    <dbReference type="NCBI Taxonomy" id="2562237"/>
    <lineage>
        <taxon>Eukaryota</taxon>
        <taxon>Sar</taxon>
        <taxon>Alveolata</taxon>
        <taxon>Dinophyceae</taxon>
        <taxon>Suessiales</taxon>
        <taxon>Symbiodiniaceae</taxon>
        <taxon>Cladocopium</taxon>
    </lineage>
</organism>
<reference evidence="2" key="2">
    <citation type="submission" date="2024-04" db="EMBL/GenBank/DDBJ databases">
        <authorList>
            <person name="Chen Y."/>
            <person name="Shah S."/>
            <person name="Dougan E. K."/>
            <person name="Thang M."/>
            <person name="Chan C."/>
        </authorList>
    </citation>
    <scope>NUCLEOTIDE SEQUENCE [LARGE SCALE GENOMIC DNA]</scope>
</reference>
<sequence>MKASTFVTAKRHFTKMQRDEDKDKDNKEKCLAGKSAKRFAANIGDGVMSSNDAPAKLESNVLANMLAPLGIRGCKNIRLGGETLKDVSGELCQPDPDSTGRGRGAKRNWGQFWQTYRQINPSFELFAMADADPSIDLNQVAAFFIHGDEGRTLKRGGLLVTSLQSALGKGYDENRVAKVPGSPALQVNFAGHSFCTRHVISAIPKTCYDCQPEAYHSHMEHVAKSCSKLLHDGYVDKASGLRYRVCILGVKGDQPYLQKVGHFYRAWNTQAKRGEERGPPKGCCPYCLAGTRLCHAEEIATTTPKWLQTVAVKLPWVRQPAVIRHLCHDQGDPADFFKSDIWHVVHLGFGRSWVASVLQVCLPLLPMPNLDEKWNYLTEEYLDWCAANRKQAHISRITPYLMSYGQQGGAMGSWYKGALTTIFLHWLVDFLGKVPNDPDGHIMQCHCATYRLNSMFSMLYKAGAFLSEEESQFVSEQGLRFLESYSLLAHALFMQGKQQCFPLYPKLHTFHHIVLEVRVSARSLDRFLVASYTAFVKAGLLQ</sequence>
<dbReference type="Proteomes" id="UP001152797">
    <property type="component" value="Unassembled WGS sequence"/>
</dbReference>
<accession>A0A9P1GSD6</accession>
<proteinExistence type="predicted"/>
<keyword evidence="3" id="KW-1185">Reference proteome</keyword>
<dbReference type="EMBL" id="CAMXCT010006796">
    <property type="protein sequence ID" value="CAI4020189.1"/>
    <property type="molecule type" value="Genomic_DNA"/>
</dbReference>
<dbReference type="OrthoDB" id="431620at2759"/>
<gene>
    <name evidence="1" type="ORF">C1SCF055_LOCUS44630</name>
</gene>
<dbReference type="AlphaFoldDB" id="A0A9P1GSD6"/>
<reference evidence="1" key="1">
    <citation type="submission" date="2022-10" db="EMBL/GenBank/DDBJ databases">
        <authorList>
            <person name="Chen Y."/>
            <person name="Dougan E. K."/>
            <person name="Chan C."/>
            <person name="Rhodes N."/>
            <person name="Thang M."/>
        </authorList>
    </citation>
    <scope>NUCLEOTIDE SEQUENCE</scope>
</reference>
<dbReference type="EMBL" id="CAMXCT030006796">
    <property type="protein sequence ID" value="CAL4807501.1"/>
    <property type="molecule type" value="Genomic_DNA"/>
</dbReference>
<comment type="caution">
    <text evidence="1">The sequence shown here is derived from an EMBL/GenBank/DDBJ whole genome shotgun (WGS) entry which is preliminary data.</text>
</comment>
<evidence type="ECO:0000313" key="1">
    <source>
        <dbReference type="EMBL" id="CAI4020189.1"/>
    </source>
</evidence>
<protein>
    <submittedName>
        <fullName evidence="1">Uncharacterized protein</fullName>
    </submittedName>
</protein>
<evidence type="ECO:0000313" key="2">
    <source>
        <dbReference type="EMBL" id="CAL1173564.1"/>
    </source>
</evidence>
<evidence type="ECO:0000313" key="3">
    <source>
        <dbReference type="Proteomes" id="UP001152797"/>
    </source>
</evidence>
<dbReference type="EMBL" id="CAMXCT020006796">
    <property type="protein sequence ID" value="CAL1173564.1"/>
    <property type="molecule type" value="Genomic_DNA"/>
</dbReference>